<evidence type="ECO:0000256" key="7">
    <source>
        <dbReference type="ARBA" id="ARBA00029447"/>
    </source>
</evidence>
<dbReference type="Pfam" id="PF13682">
    <property type="entry name" value="CZB"/>
    <property type="match status" value="1"/>
</dbReference>
<comment type="subcellular location">
    <subcellularLocation>
        <location evidence="1">Cell membrane</location>
        <topology evidence="1">Multi-pass membrane protein</topology>
    </subcellularLocation>
</comment>
<dbReference type="InterPro" id="IPR029151">
    <property type="entry name" value="Sensor-like_sf"/>
</dbReference>
<keyword evidence="4 10" id="KW-0812">Transmembrane</keyword>
<evidence type="ECO:0000259" key="12">
    <source>
        <dbReference type="PROSITE" id="PS50885"/>
    </source>
</evidence>
<evidence type="ECO:0000256" key="10">
    <source>
        <dbReference type="SAM" id="Phobius"/>
    </source>
</evidence>
<dbReference type="InterPro" id="IPR004090">
    <property type="entry name" value="Chemotax_Me-accpt_rcpt"/>
</dbReference>
<keyword evidence="6 10" id="KW-0472">Membrane</keyword>
<keyword evidence="14" id="KW-1185">Reference proteome</keyword>
<dbReference type="Pfam" id="PF00015">
    <property type="entry name" value="MCPsignal"/>
    <property type="match status" value="1"/>
</dbReference>
<dbReference type="InterPro" id="IPR025991">
    <property type="entry name" value="Chemoreceptor_zinc-bind_dom"/>
</dbReference>
<evidence type="ECO:0000256" key="9">
    <source>
        <dbReference type="SAM" id="Coils"/>
    </source>
</evidence>
<dbReference type="SUPFAM" id="SSF58104">
    <property type="entry name" value="Methyl-accepting chemotaxis protein (MCP) signaling domain"/>
    <property type="match status" value="2"/>
</dbReference>
<dbReference type="Pfam" id="PF02743">
    <property type="entry name" value="dCache_1"/>
    <property type="match status" value="1"/>
</dbReference>
<sequence>MQKRFSLRYKLIIIFGLLIALASLIEGLFAVRTASKAVTEKVEAHLIDKAIDTAAIIDEKVNILLSFIEGIARMPMLYSNEFSYQEKVKVLAQEAKQNDKILELNVTDPNGTFYYVGGSVKVKDRKWFQTALGGTGFVSEPYIERANGTLVITLAVPIFDAAHNVFAVLSADIKGSLLSNDIADIVVGKTGHCYVLGLTATTIADTNLSLVESQFNASELAKTDTSVASLAAFEKMAVEIDEPSVGFYDYKGIAKIASYATMKTTGWTVIVNAPRNEFMGTVNILKWEMVGIGVIILLVTLTFIYFVASTIVKPVRTVVSALQNIAQGEGDLTVRLPTTGNDEITDLSSYFNQTIEKIRASIQNIDINTDTMLHISEDLSSNMTETAGAVNQISANIDGVKQQALTQAASVTETAATIEEIVRTIKQLNNSIETQAASVAQSSASIEEMVANIASIGQTLEKTDEVINTLASATGDGKETLLTSNNVTAKIAEESGALMEASGVIQHIASQTNLLAMNAAIEAAHAGEAGKGFAVVADEIRKLAEESSAQGKSITETLKNLSGEIETLSASSKTVEEKFNAIFTLSEQVKEMSDRLTEAMKEQEHGSKEVLTAIKDINMVTTEVQTGSEEMLRGGEGVASEMNKLDGLTRIITESMNEMASGAIQINNAIHEVNEITYKNKTNIENLSAEISKFKIQSNDANQSEAEKTIGEIDFNKAIRRHIEWKVKLRNAIATHTKLNAEEIAKDNMCEFGKWLHDDAKALYKDSPNYIQCMEKHATFHREAGAVALAINNGNFTQAEAMLGSDSSFSQASSDVAAAVRLLQSEAKA</sequence>
<dbReference type="Gene3D" id="3.30.450.20">
    <property type="entry name" value="PAS domain"/>
    <property type="match status" value="1"/>
</dbReference>
<feature type="transmembrane region" description="Helical" evidence="10">
    <location>
        <begin position="289"/>
        <end position="308"/>
    </location>
</feature>
<evidence type="ECO:0000256" key="1">
    <source>
        <dbReference type="ARBA" id="ARBA00004651"/>
    </source>
</evidence>
<protein>
    <submittedName>
        <fullName evidence="13">HAMP domain protein</fullName>
    </submittedName>
</protein>
<dbReference type="Gene3D" id="1.20.120.30">
    <property type="entry name" value="Aspartate receptor, ligand-binding domain"/>
    <property type="match status" value="1"/>
</dbReference>
<comment type="caution">
    <text evidence="13">The sequence shown here is derived from an EMBL/GenBank/DDBJ whole genome shotgun (WGS) entry which is preliminary data.</text>
</comment>
<feature type="domain" description="Methyl-accepting transducer" evidence="11">
    <location>
        <begin position="410"/>
        <end position="639"/>
    </location>
</feature>
<dbReference type="Pfam" id="PF00672">
    <property type="entry name" value="HAMP"/>
    <property type="match status" value="1"/>
</dbReference>
<dbReference type="PANTHER" id="PTHR43531:SF11">
    <property type="entry name" value="METHYL-ACCEPTING CHEMOTAXIS PROTEIN 3"/>
    <property type="match status" value="1"/>
</dbReference>
<keyword evidence="2" id="KW-1003">Cell membrane</keyword>
<dbReference type="PROSITE" id="PS50111">
    <property type="entry name" value="CHEMOTAXIS_TRANSDUC_2"/>
    <property type="match status" value="1"/>
</dbReference>
<dbReference type="Gene3D" id="6.10.340.10">
    <property type="match status" value="1"/>
</dbReference>
<dbReference type="CDD" id="cd06225">
    <property type="entry name" value="HAMP"/>
    <property type="match status" value="1"/>
</dbReference>
<dbReference type="PROSITE" id="PS50885">
    <property type="entry name" value="HAMP"/>
    <property type="match status" value="1"/>
</dbReference>
<evidence type="ECO:0000256" key="5">
    <source>
        <dbReference type="ARBA" id="ARBA00022989"/>
    </source>
</evidence>
<evidence type="ECO:0000313" key="14">
    <source>
        <dbReference type="Proteomes" id="UP000016649"/>
    </source>
</evidence>
<keyword evidence="8" id="KW-0807">Transducer</keyword>
<dbReference type="CDD" id="cd18773">
    <property type="entry name" value="PDC1_HK_sensor"/>
    <property type="match status" value="1"/>
</dbReference>
<dbReference type="Proteomes" id="UP000016649">
    <property type="component" value="Unassembled WGS sequence"/>
</dbReference>
<dbReference type="InterPro" id="IPR033479">
    <property type="entry name" value="dCache_1"/>
</dbReference>
<dbReference type="PANTHER" id="PTHR43531">
    <property type="entry name" value="PROTEIN ICFG"/>
    <property type="match status" value="1"/>
</dbReference>
<dbReference type="SUPFAM" id="SSF103190">
    <property type="entry name" value="Sensory domain-like"/>
    <property type="match status" value="1"/>
</dbReference>
<evidence type="ECO:0000256" key="3">
    <source>
        <dbReference type="ARBA" id="ARBA00022500"/>
    </source>
</evidence>
<proteinExistence type="inferred from homology"/>
<keyword evidence="9" id="KW-0175">Coiled coil</keyword>
<evidence type="ECO:0000256" key="8">
    <source>
        <dbReference type="PROSITE-ProRule" id="PRU00284"/>
    </source>
</evidence>
<dbReference type="CDD" id="cd12912">
    <property type="entry name" value="PDC2_MCP_like"/>
    <property type="match status" value="1"/>
</dbReference>
<organism evidence="13 14">
    <name type="scientific">Treponema lecithinolyticum ATCC 700332</name>
    <dbReference type="NCBI Taxonomy" id="1321815"/>
    <lineage>
        <taxon>Bacteria</taxon>
        <taxon>Pseudomonadati</taxon>
        <taxon>Spirochaetota</taxon>
        <taxon>Spirochaetia</taxon>
        <taxon>Spirochaetales</taxon>
        <taxon>Treponemataceae</taxon>
        <taxon>Treponema</taxon>
    </lineage>
</organism>
<dbReference type="Gene3D" id="1.10.287.950">
    <property type="entry name" value="Methyl-accepting chemotaxis protein"/>
    <property type="match status" value="1"/>
</dbReference>
<evidence type="ECO:0000256" key="6">
    <source>
        <dbReference type="ARBA" id="ARBA00023136"/>
    </source>
</evidence>
<dbReference type="InterPro" id="IPR004089">
    <property type="entry name" value="MCPsignal_dom"/>
</dbReference>
<accession>A0ABN0NX88</accession>
<dbReference type="PRINTS" id="PR00260">
    <property type="entry name" value="CHEMTRNSDUCR"/>
</dbReference>
<keyword evidence="5 10" id="KW-1133">Transmembrane helix</keyword>
<feature type="domain" description="HAMP" evidence="12">
    <location>
        <begin position="309"/>
        <end position="363"/>
    </location>
</feature>
<keyword evidence="3" id="KW-0145">Chemotaxis</keyword>
<evidence type="ECO:0000256" key="2">
    <source>
        <dbReference type="ARBA" id="ARBA00022475"/>
    </source>
</evidence>
<feature type="coiled-coil region" evidence="9">
    <location>
        <begin position="558"/>
        <end position="602"/>
    </location>
</feature>
<evidence type="ECO:0000259" key="11">
    <source>
        <dbReference type="PROSITE" id="PS50111"/>
    </source>
</evidence>
<dbReference type="InterPro" id="IPR051310">
    <property type="entry name" value="MCP_chemotaxis"/>
</dbReference>
<dbReference type="SMART" id="SM00304">
    <property type="entry name" value="HAMP"/>
    <property type="match status" value="1"/>
</dbReference>
<reference evidence="13 14" key="1">
    <citation type="submission" date="2013-08" db="EMBL/GenBank/DDBJ databases">
        <authorList>
            <person name="Weinstock G."/>
            <person name="Sodergren E."/>
            <person name="Wylie T."/>
            <person name="Fulton L."/>
            <person name="Fulton R."/>
            <person name="Fronick C."/>
            <person name="O'Laughlin M."/>
            <person name="Godfrey J."/>
            <person name="Miner T."/>
            <person name="Herter B."/>
            <person name="Appelbaum E."/>
            <person name="Cordes M."/>
            <person name="Lek S."/>
            <person name="Wollam A."/>
            <person name="Pepin K.H."/>
            <person name="Palsikar V.B."/>
            <person name="Mitreva M."/>
            <person name="Wilson R.K."/>
        </authorList>
    </citation>
    <scope>NUCLEOTIDE SEQUENCE [LARGE SCALE GENOMIC DNA]</scope>
    <source>
        <strain evidence="13 14">ATCC 700332</strain>
    </source>
</reference>
<name>A0ABN0NX88_TRELE</name>
<dbReference type="EMBL" id="AWVH01000039">
    <property type="protein sequence ID" value="ERJ91992.1"/>
    <property type="molecule type" value="Genomic_DNA"/>
</dbReference>
<gene>
    <name evidence="13" type="ORF">HMPREF9193_01650</name>
</gene>
<evidence type="ECO:0000313" key="13">
    <source>
        <dbReference type="EMBL" id="ERJ91992.1"/>
    </source>
</evidence>
<comment type="similarity">
    <text evidence="7">Belongs to the methyl-accepting chemotaxis (MCP) protein family.</text>
</comment>
<dbReference type="SMART" id="SM00283">
    <property type="entry name" value="MA"/>
    <property type="match status" value="1"/>
</dbReference>
<dbReference type="InterPro" id="IPR003660">
    <property type="entry name" value="HAMP_dom"/>
</dbReference>
<evidence type="ECO:0000256" key="4">
    <source>
        <dbReference type="ARBA" id="ARBA00022692"/>
    </source>
</evidence>